<evidence type="ECO:0000259" key="10">
    <source>
        <dbReference type="Pfam" id="PF13793"/>
    </source>
</evidence>
<dbReference type="NCBIfam" id="TIGR01251">
    <property type="entry name" value="ribP_PPkin"/>
    <property type="match status" value="1"/>
</dbReference>
<evidence type="ECO:0000256" key="5">
    <source>
        <dbReference type="ARBA" id="ARBA00022741"/>
    </source>
</evidence>
<keyword evidence="8" id="KW-0460">Magnesium</keyword>
<dbReference type="Gene3D" id="3.40.50.2020">
    <property type="match status" value="2"/>
</dbReference>
<evidence type="ECO:0000256" key="9">
    <source>
        <dbReference type="ARBA" id="ARBA00049535"/>
    </source>
</evidence>
<dbReference type="EC" id="2.7.6.1" evidence="1"/>
<gene>
    <name evidence="11" type="ORF">UW44_C0004G0045</name>
</gene>
<name>A0A0G1HYY1_9BACT</name>
<dbReference type="STRING" id="1618387.UW44_C0004G0045"/>
<dbReference type="GO" id="GO:0000287">
    <property type="term" value="F:magnesium ion binding"/>
    <property type="evidence" value="ECO:0007669"/>
    <property type="project" value="InterPro"/>
</dbReference>
<evidence type="ECO:0000256" key="7">
    <source>
        <dbReference type="ARBA" id="ARBA00022840"/>
    </source>
</evidence>
<evidence type="ECO:0000256" key="2">
    <source>
        <dbReference type="ARBA" id="ARBA00022679"/>
    </source>
</evidence>
<dbReference type="GO" id="GO:0002189">
    <property type="term" value="C:ribose phosphate diphosphokinase complex"/>
    <property type="evidence" value="ECO:0007669"/>
    <property type="project" value="TreeGrafter"/>
</dbReference>
<evidence type="ECO:0000313" key="12">
    <source>
        <dbReference type="Proteomes" id="UP000034006"/>
    </source>
</evidence>
<dbReference type="InterPro" id="IPR029057">
    <property type="entry name" value="PRTase-like"/>
</dbReference>
<dbReference type="AlphaFoldDB" id="A0A0G1HYY1"/>
<dbReference type="SMART" id="SM01400">
    <property type="entry name" value="Pribosyltran_N"/>
    <property type="match status" value="1"/>
</dbReference>
<comment type="caution">
    <text evidence="11">The sequence shown here is derived from an EMBL/GenBank/DDBJ whole genome shotgun (WGS) entry which is preliminary data.</text>
</comment>
<keyword evidence="7" id="KW-0067">ATP-binding</keyword>
<dbReference type="GO" id="GO:0006164">
    <property type="term" value="P:purine nucleotide biosynthetic process"/>
    <property type="evidence" value="ECO:0007669"/>
    <property type="project" value="TreeGrafter"/>
</dbReference>
<evidence type="ECO:0000256" key="8">
    <source>
        <dbReference type="ARBA" id="ARBA00022842"/>
    </source>
</evidence>
<dbReference type="NCBIfam" id="NF002320">
    <property type="entry name" value="PRK01259.1"/>
    <property type="match status" value="1"/>
</dbReference>
<dbReference type="InterPro" id="IPR005946">
    <property type="entry name" value="Rib-P_diPkinase"/>
</dbReference>
<dbReference type="EMBL" id="LCIH01000004">
    <property type="protein sequence ID" value="KKT52140.1"/>
    <property type="molecule type" value="Genomic_DNA"/>
</dbReference>
<organism evidence="11 12">
    <name type="scientific">Candidatus Collierbacteria bacterium GW2011_GWB2_44_22</name>
    <dbReference type="NCBI Taxonomy" id="1618387"/>
    <lineage>
        <taxon>Bacteria</taxon>
        <taxon>Candidatus Collieribacteriota</taxon>
    </lineage>
</organism>
<dbReference type="FunFam" id="3.40.50.2020:FF:000007">
    <property type="entry name" value="Ribose-phosphate pyrophosphokinase"/>
    <property type="match status" value="1"/>
</dbReference>
<dbReference type="CDD" id="cd06223">
    <property type="entry name" value="PRTases_typeI"/>
    <property type="match status" value="1"/>
</dbReference>
<keyword evidence="2" id="KW-0808">Transferase</keyword>
<dbReference type="GO" id="GO:0005737">
    <property type="term" value="C:cytoplasm"/>
    <property type="evidence" value="ECO:0007669"/>
    <property type="project" value="TreeGrafter"/>
</dbReference>
<proteinExistence type="predicted"/>
<evidence type="ECO:0000256" key="3">
    <source>
        <dbReference type="ARBA" id="ARBA00022723"/>
    </source>
</evidence>
<dbReference type="InterPro" id="IPR000836">
    <property type="entry name" value="PRTase_dom"/>
</dbReference>
<evidence type="ECO:0000256" key="4">
    <source>
        <dbReference type="ARBA" id="ARBA00022727"/>
    </source>
</evidence>
<keyword evidence="6 11" id="KW-0418">Kinase</keyword>
<evidence type="ECO:0000256" key="1">
    <source>
        <dbReference type="ARBA" id="ARBA00013247"/>
    </source>
</evidence>
<reference evidence="11 12" key="1">
    <citation type="journal article" date="2015" name="Nature">
        <title>rRNA introns, odd ribosomes, and small enigmatic genomes across a large radiation of phyla.</title>
        <authorList>
            <person name="Brown C.T."/>
            <person name="Hug L.A."/>
            <person name="Thomas B.C."/>
            <person name="Sharon I."/>
            <person name="Castelle C.J."/>
            <person name="Singh A."/>
            <person name="Wilkins M.J."/>
            <person name="Williams K.H."/>
            <person name="Banfield J.F."/>
        </authorList>
    </citation>
    <scope>NUCLEOTIDE SEQUENCE [LARGE SCALE GENOMIC DNA]</scope>
</reference>
<sequence length="303" mass="33383">MKDYLIFSGSSNLQLSEAVAKIMGQPLGKVDLNRFADGESRPWIQENVRGKTVFIVQSLSKSSDENFMELAFMADAIKSGTPRSMIAIIPYLGYARQDRQARPGEPISARVIATFLEACYFDEVITVDIHNTAVIGFSRIPTQNITAKDIFVNRIKEIIDENTIVVSPDIGSAKRSRKIADATNLPMITVEKNRPVDQWDNTEMEEVHADISGKNVIIYDDMISTGGTIINCTKILKNAGARAVTVCATHGVFAGNAIQNIFDSGVTKLIVADTIKLPEYRDTRIEQISVADLLTKTIKEILG</sequence>
<dbReference type="GO" id="GO:0016301">
    <property type="term" value="F:kinase activity"/>
    <property type="evidence" value="ECO:0007669"/>
    <property type="project" value="UniProtKB-KW"/>
</dbReference>
<feature type="domain" description="Ribose-phosphate pyrophosphokinase N-terminal" evidence="10">
    <location>
        <begin position="5"/>
        <end position="118"/>
    </location>
</feature>
<dbReference type="GO" id="GO:0006015">
    <property type="term" value="P:5-phosphoribose 1-diphosphate biosynthetic process"/>
    <property type="evidence" value="ECO:0007669"/>
    <property type="project" value="TreeGrafter"/>
</dbReference>
<dbReference type="PANTHER" id="PTHR10210">
    <property type="entry name" value="RIBOSE-PHOSPHATE DIPHOSPHOKINASE FAMILY MEMBER"/>
    <property type="match status" value="1"/>
</dbReference>
<keyword evidence="3" id="KW-0479">Metal-binding</keyword>
<dbReference type="Proteomes" id="UP000034006">
    <property type="component" value="Unassembled WGS sequence"/>
</dbReference>
<evidence type="ECO:0000313" key="11">
    <source>
        <dbReference type="EMBL" id="KKT52140.1"/>
    </source>
</evidence>
<accession>A0A0G1HYY1</accession>
<dbReference type="InterPro" id="IPR029099">
    <property type="entry name" value="Pribosyltran_N"/>
</dbReference>
<dbReference type="GO" id="GO:0004749">
    <property type="term" value="F:ribose phosphate diphosphokinase activity"/>
    <property type="evidence" value="ECO:0007669"/>
    <property type="project" value="UniProtKB-EC"/>
</dbReference>
<protein>
    <recommendedName>
        <fullName evidence="1">ribose-phosphate diphosphokinase</fullName>
        <ecNumber evidence="1">2.7.6.1</ecNumber>
    </recommendedName>
</protein>
<dbReference type="Pfam" id="PF13793">
    <property type="entry name" value="Pribosyltran_N"/>
    <property type="match status" value="1"/>
</dbReference>
<dbReference type="PANTHER" id="PTHR10210:SF32">
    <property type="entry name" value="RIBOSE-PHOSPHATE PYROPHOSPHOKINASE 2"/>
    <property type="match status" value="1"/>
</dbReference>
<dbReference type="Pfam" id="PF14572">
    <property type="entry name" value="Pribosyl_synth"/>
    <property type="match status" value="1"/>
</dbReference>
<dbReference type="PATRIC" id="fig|1618387.3.peg.409"/>
<keyword evidence="5" id="KW-0547">Nucleotide-binding</keyword>
<evidence type="ECO:0000256" key="6">
    <source>
        <dbReference type="ARBA" id="ARBA00022777"/>
    </source>
</evidence>
<dbReference type="GO" id="GO:0005524">
    <property type="term" value="F:ATP binding"/>
    <property type="evidence" value="ECO:0007669"/>
    <property type="project" value="UniProtKB-KW"/>
</dbReference>
<comment type="catalytic activity">
    <reaction evidence="9">
        <text>D-ribose 5-phosphate + ATP = 5-phospho-alpha-D-ribose 1-diphosphate + AMP + H(+)</text>
        <dbReference type="Rhea" id="RHEA:15609"/>
        <dbReference type="ChEBI" id="CHEBI:15378"/>
        <dbReference type="ChEBI" id="CHEBI:30616"/>
        <dbReference type="ChEBI" id="CHEBI:58017"/>
        <dbReference type="ChEBI" id="CHEBI:78346"/>
        <dbReference type="ChEBI" id="CHEBI:456215"/>
        <dbReference type="EC" id="2.7.6.1"/>
    </reaction>
</comment>
<keyword evidence="4" id="KW-0545">Nucleotide biosynthesis</keyword>
<dbReference type="SUPFAM" id="SSF53271">
    <property type="entry name" value="PRTase-like"/>
    <property type="match status" value="2"/>
</dbReference>